<dbReference type="InterPro" id="IPR009030">
    <property type="entry name" value="Growth_fac_rcpt_cys_sf"/>
</dbReference>
<dbReference type="FunFam" id="2.10.25.10:FF:000006">
    <property type="entry name" value="Versican core protein-like isoform 1"/>
    <property type="match status" value="1"/>
</dbReference>
<protein>
    <recommendedName>
        <fullName evidence="14">EGF-like domain-containing protein</fullName>
    </recommendedName>
</protein>
<dbReference type="SMART" id="SM00179">
    <property type="entry name" value="EGF_CA"/>
    <property type="match status" value="10"/>
</dbReference>
<evidence type="ECO:0000256" key="10">
    <source>
        <dbReference type="ARBA" id="ARBA00023157"/>
    </source>
</evidence>
<feature type="non-terminal residue" evidence="15">
    <location>
        <position position="1"/>
    </location>
</feature>
<dbReference type="PROSITE" id="PS01186">
    <property type="entry name" value="EGF_2"/>
    <property type="match status" value="6"/>
</dbReference>
<dbReference type="GO" id="GO:0005112">
    <property type="term" value="F:Notch binding"/>
    <property type="evidence" value="ECO:0007669"/>
    <property type="project" value="TreeGrafter"/>
</dbReference>
<gene>
    <name evidence="15" type="ORF">CIB84_004811</name>
</gene>
<feature type="disulfide bond" evidence="13">
    <location>
        <begin position="135"/>
        <end position="144"/>
    </location>
</feature>
<dbReference type="FunFam" id="2.10.25.10:FF:000012">
    <property type="entry name" value="Delta-like protein"/>
    <property type="match status" value="1"/>
</dbReference>
<feature type="domain" description="EGF-like" evidence="14">
    <location>
        <begin position="147"/>
        <end position="181"/>
    </location>
</feature>
<keyword evidence="7" id="KW-0106">Calcium</keyword>
<dbReference type="InterPro" id="IPR000152">
    <property type="entry name" value="EGF-type_Asp/Asn_hydroxyl_site"/>
</dbReference>
<dbReference type="CDD" id="cd00054">
    <property type="entry name" value="EGF_CA"/>
    <property type="match status" value="6"/>
</dbReference>
<dbReference type="Proteomes" id="UP000237246">
    <property type="component" value="Unassembled WGS sequence"/>
</dbReference>
<feature type="disulfide bond" evidence="13">
    <location>
        <begin position="116"/>
        <end position="133"/>
    </location>
</feature>
<keyword evidence="2" id="KW-1003">Cell membrane</keyword>
<evidence type="ECO:0000256" key="6">
    <source>
        <dbReference type="ARBA" id="ARBA00022737"/>
    </source>
</evidence>
<sequence>KGEIRNAFVDPAPIASMESYELLPFGDYSRTLIKQHNLNCLFLCKVPGPTDVITFRPNSRPSYSENDSSCSSSPCENGGSCKDLEAGYQCTCPMHPIAYMGINCELLYDACTKHDCPAHMICNKTPGLLEYECICMPGFTGIDCSININECESNPCKDPRFECVDSVSGYACKCQTGLNGEGCQSSMCSSHLCLNNGTCVEGPGDYACICQPGFTGAHCKDNIDECASNPCQNGAICRDRVNEYNCFCVPGFQGYNCEIDINECASRPCKNNGTCLNEMDHYLCKCIPGYTGINCEAEIDECDSYPCQNGALCSDHIGFYTCTCMPGYQGIQCEVDINECISQPCQHNGTCNDLINSYQCDCSDTGFEGDHCELDILECASEPCLNNATCVEGIKNYGCACWTGLLAGYTGQHCEEDVNECATDPCHNGGVCFERSNQSYYGSHPDFPSDFSYSQAAGFLCWCQPGFAGETCFTNINECESQPCQNGGHCVDLVDGFLCHCLPGYSGLDSSTE</sequence>
<dbReference type="AlphaFoldDB" id="A0A2P4T519"/>
<feature type="disulfide bond" evidence="13">
    <location>
        <begin position="324"/>
        <end position="333"/>
    </location>
</feature>
<dbReference type="PANTHER" id="PTHR12916">
    <property type="entry name" value="CYTOCHROME C OXIDASE POLYPEPTIDE VIC-2"/>
    <property type="match status" value="1"/>
</dbReference>
<feature type="domain" description="EGF-like" evidence="14">
    <location>
        <begin position="66"/>
        <end position="105"/>
    </location>
</feature>
<evidence type="ECO:0000256" key="13">
    <source>
        <dbReference type="PROSITE-ProRule" id="PRU00076"/>
    </source>
</evidence>
<dbReference type="InterPro" id="IPR001881">
    <property type="entry name" value="EGF-like_Ca-bd_dom"/>
</dbReference>
<dbReference type="FunFam" id="2.10.25.10:FF:000208">
    <property type="entry name" value="Crumbs 2, cell polarity complex component"/>
    <property type="match status" value="1"/>
</dbReference>
<dbReference type="EMBL" id="PPHD01008652">
    <property type="protein sequence ID" value="POI31438.1"/>
    <property type="molecule type" value="Genomic_DNA"/>
</dbReference>
<feature type="domain" description="EGF-like" evidence="14">
    <location>
        <begin position="298"/>
        <end position="334"/>
    </location>
</feature>
<dbReference type="PROSITE" id="PS50026">
    <property type="entry name" value="EGF_3"/>
    <property type="match status" value="11"/>
</dbReference>
<dbReference type="FunFam" id="2.10.25.10:FF:000784">
    <property type="entry name" value="Uncharacterized protein"/>
    <property type="match status" value="1"/>
</dbReference>
<name>A0A2P4T519_BAMTH</name>
<evidence type="ECO:0000256" key="5">
    <source>
        <dbReference type="ARBA" id="ARBA00022729"/>
    </source>
</evidence>
<feature type="disulfide bond" evidence="13">
    <location>
        <begin position="210"/>
        <end position="219"/>
    </location>
</feature>
<evidence type="ECO:0000256" key="4">
    <source>
        <dbReference type="ARBA" id="ARBA00022692"/>
    </source>
</evidence>
<dbReference type="GO" id="GO:0016324">
    <property type="term" value="C:apical plasma membrane"/>
    <property type="evidence" value="ECO:0007669"/>
    <property type="project" value="UniProtKB-SubCell"/>
</dbReference>
<dbReference type="SUPFAM" id="SSF57196">
    <property type="entry name" value="EGF/Laminin"/>
    <property type="match status" value="8"/>
</dbReference>
<comment type="subcellular location">
    <subcellularLocation>
        <location evidence="1">Apical cell membrane</location>
        <topology evidence="1">Single-pass type I membrane protein</topology>
    </subcellularLocation>
</comment>
<dbReference type="GO" id="GO:0005509">
    <property type="term" value="F:calcium ion binding"/>
    <property type="evidence" value="ECO:0007669"/>
    <property type="project" value="InterPro"/>
</dbReference>
<feature type="domain" description="EGF-like" evidence="14">
    <location>
        <begin position="417"/>
        <end position="473"/>
    </location>
</feature>
<keyword evidence="9" id="KW-0472">Membrane</keyword>
<dbReference type="PROSITE" id="PS00010">
    <property type="entry name" value="ASX_HYDROXYL"/>
    <property type="match status" value="6"/>
</dbReference>
<dbReference type="PANTHER" id="PTHR12916:SF4">
    <property type="entry name" value="UNINFLATABLE, ISOFORM C"/>
    <property type="match status" value="1"/>
</dbReference>
<evidence type="ECO:0000256" key="7">
    <source>
        <dbReference type="ARBA" id="ARBA00022837"/>
    </source>
</evidence>
<evidence type="ECO:0000256" key="9">
    <source>
        <dbReference type="ARBA" id="ARBA00023136"/>
    </source>
</evidence>
<evidence type="ECO:0000313" key="16">
    <source>
        <dbReference type="Proteomes" id="UP000237246"/>
    </source>
</evidence>
<keyword evidence="3 13" id="KW-0245">EGF-like domain</keyword>
<dbReference type="Gene3D" id="2.10.25.10">
    <property type="entry name" value="Laminin"/>
    <property type="match status" value="11"/>
</dbReference>
<dbReference type="InterPro" id="IPR018097">
    <property type="entry name" value="EGF_Ca-bd_CS"/>
</dbReference>
<evidence type="ECO:0000313" key="15">
    <source>
        <dbReference type="EMBL" id="POI31438.1"/>
    </source>
</evidence>
<proteinExistence type="inferred from homology"/>
<dbReference type="Pfam" id="PF00008">
    <property type="entry name" value="EGF"/>
    <property type="match status" value="6"/>
</dbReference>
<feature type="domain" description="EGF-like" evidence="14">
    <location>
        <begin position="184"/>
        <end position="220"/>
    </location>
</feature>
<comment type="caution">
    <text evidence="15">The sequence shown here is derived from an EMBL/GenBank/DDBJ whole genome shotgun (WGS) entry which is preliminary data.</text>
</comment>
<evidence type="ECO:0000259" key="14">
    <source>
        <dbReference type="PROSITE" id="PS50026"/>
    </source>
</evidence>
<keyword evidence="16" id="KW-1185">Reference proteome</keyword>
<dbReference type="FunFam" id="2.10.25.10:FF:000391">
    <property type="entry name" value="Weary, isoform C"/>
    <property type="match status" value="1"/>
</dbReference>
<dbReference type="PRINTS" id="PR00010">
    <property type="entry name" value="EGFBLOOD"/>
</dbReference>
<reference evidence="15 16" key="1">
    <citation type="submission" date="2018-01" db="EMBL/GenBank/DDBJ databases">
        <title>Comparison of the Chinese Bamboo Partridge and Red Junglefowl genome sequences highlights the importance of demography in genome evolution.</title>
        <authorList>
            <person name="Tiley G.P."/>
            <person name="Kimball R.T."/>
            <person name="Braun E.L."/>
            <person name="Burleigh J.G."/>
        </authorList>
    </citation>
    <scope>NUCLEOTIDE SEQUENCE [LARGE SCALE GENOMIC DNA]</scope>
    <source>
        <strain evidence="15">RTK389</strain>
        <tissue evidence="15">Blood</tissue>
    </source>
</reference>
<dbReference type="OrthoDB" id="283575at2759"/>
<dbReference type="FunFam" id="2.10.25.10:FF:000508">
    <property type="entry name" value="Eyes shut homolog"/>
    <property type="match status" value="1"/>
</dbReference>
<dbReference type="InterPro" id="IPR000742">
    <property type="entry name" value="EGF"/>
</dbReference>
<evidence type="ECO:0000256" key="11">
    <source>
        <dbReference type="ARBA" id="ARBA00023180"/>
    </source>
</evidence>
<evidence type="ECO:0000256" key="8">
    <source>
        <dbReference type="ARBA" id="ARBA00022989"/>
    </source>
</evidence>
<feature type="domain" description="EGF-like" evidence="14">
    <location>
        <begin position="222"/>
        <end position="258"/>
    </location>
</feature>
<keyword evidence="6" id="KW-0677">Repeat</keyword>
<evidence type="ECO:0000256" key="2">
    <source>
        <dbReference type="ARBA" id="ARBA00022475"/>
    </source>
</evidence>
<feature type="domain" description="EGF-like" evidence="14">
    <location>
        <begin position="375"/>
        <end position="415"/>
    </location>
</feature>
<evidence type="ECO:0000256" key="12">
    <source>
        <dbReference type="ARBA" id="ARBA00060989"/>
    </source>
</evidence>
<feature type="disulfide bond" evidence="13">
    <location>
        <begin position="286"/>
        <end position="295"/>
    </location>
</feature>
<comment type="similarity">
    <text evidence="12">Belongs to the Crumbs protein family.</text>
</comment>
<dbReference type="Pfam" id="PF12661">
    <property type="entry name" value="hEGF"/>
    <property type="match status" value="1"/>
</dbReference>
<dbReference type="PROSITE" id="PS01187">
    <property type="entry name" value="EGF_CA"/>
    <property type="match status" value="4"/>
</dbReference>
<keyword evidence="8" id="KW-1133">Transmembrane helix</keyword>
<feature type="disulfide bond" evidence="13">
    <location>
        <begin position="248"/>
        <end position="257"/>
    </location>
</feature>
<keyword evidence="5" id="KW-0732">Signal</keyword>
<feature type="domain" description="EGF-like" evidence="14">
    <location>
        <begin position="107"/>
        <end position="145"/>
    </location>
</feature>
<dbReference type="InterPro" id="IPR013032">
    <property type="entry name" value="EGF-like_CS"/>
</dbReference>
<dbReference type="GO" id="GO:0048589">
    <property type="term" value="P:developmental growth"/>
    <property type="evidence" value="ECO:0007669"/>
    <property type="project" value="UniProtKB-ARBA"/>
</dbReference>
<accession>A0A2P4T519</accession>
<dbReference type="FunFam" id="2.10.25.10:FF:000143">
    <property type="entry name" value="Protein crumbs 1"/>
    <property type="match status" value="2"/>
</dbReference>
<dbReference type="SMART" id="SM00181">
    <property type="entry name" value="EGF"/>
    <property type="match status" value="11"/>
</dbReference>
<dbReference type="FunFam" id="2.10.25.10:FF:000575">
    <property type="entry name" value="Crumbs, isoform C"/>
    <property type="match status" value="1"/>
</dbReference>
<keyword evidence="10 13" id="KW-1015">Disulfide bond</keyword>
<evidence type="ECO:0000256" key="3">
    <source>
        <dbReference type="ARBA" id="ARBA00022536"/>
    </source>
</evidence>
<dbReference type="GO" id="GO:0032991">
    <property type="term" value="C:protein-containing complex"/>
    <property type="evidence" value="ECO:0007669"/>
    <property type="project" value="UniProtKB-ARBA"/>
</dbReference>
<dbReference type="PROSITE" id="PS00022">
    <property type="entry name" value="EGF_1"/>
    <property type="match status" value="6"/>
</dbReference>
<dbReference type="SUPFAM" id="SSF57184">
    <property type="entry name" value="Growth factor receptor domain"/>
    <property type="match status" value="1"/>
</dbReference>
<keyword evidence="4" id="KW-0812">Transmembrane</keyword>
<feature type="domain" description="EGF-like" evidence="14">
    <location>
        <begin position="260"/>
        <end position="296"/>
    </location>
</feature>
<feature type="disulfide bond" evidence="13">
    <location>
        <begin position="463"/>
        <end position="472"/>
    </location>
</feature>
<feature type="domain" description="EGF-like" evidence="14">
    <location>
        <begin position="336"/>
        <end position="373"/>
    </location>
</feature>
<keyword evidence="11" id="KW-0325">Glycoprotein</keyword>
<dbReference type="GO" id="GO:0007219">
    <property type="term" value="P:Notch signaling pathway"/>
    <property type="evidence" value="ECO:0007669"/>
    <property type="project" value="TreeGrafter"/>
</dbReference>
<feature type="domain" description="EGF-like" evidence="14">
    <location>
        <begin position="475"/>
        <end position="511"/>
    </location>
</feature>
<organism evidence="15 16">
    <name type="scientific">Bambusicola thoracicus</name>
    <name type="common">Chinese bamboo-partridge</name>
    <name type="synonym">Perdix thoracica</name>
    <dbReference type="NCBI Taxonomy" id="9083"/>
    <lineage>
        <taxon>Eukaryota</taxon>
        <taxon>Metazoa</taxon>
        <taxon>Chordata</taxon>
        <taxon>Craniata</taxon>
        <taxon>Vertebrata</taxon>
        <taxon>Euteleostomi</taxon>
        <taxon>Archelosauria</taxon>
        <taxon>Archosauria</taxon>
        <taxon>Dinosauria</taxon>
        <taxon>Saurischia</taxon>
        <taxon>Theropoda</taxon>
        <taxon>Coelurosauria</taxon>
        <taxon>Aves</taxon>
        <taxon>Neognathae</taxon>
        <taxon>Galloanserae</taxon>
        <taxon>Galliformes</taxon>
        <taxon>Phasianidae</taxon>
        <taxon>Perdicinae</taxon>
        <taxon>Bambusicola</taxon>
    </lineage>
</organism>
<evidence type="ECO:0000256" key="1">
    <source>
        <dbReference type="ARBA" id="ARBA00004247"/>
    </source>
</evidence>
<comment type="caution">
    <text evidence="13">Lacks conserved residue(s) required for the propagation of feature annotation.</text>
</comment>
<dbReference type="FunFam" id="2.10.25.10:FF:000039">
    <property type="entry name" value="Crumbs cell polarity complex component 1"/>
    <property type="match status" value="1"/>
</dbReference>